<sequence length="121" mass="13283">MPKVDSTGTATRVVYKNKEKSSDEFVIFANPNMIEKWREDKTIPIIDVVQSFQIFEYHGGHTGHASQPTASQLSTMFDTTDKTEIIKEILENGVIKSFTGDGLQSRGAFGKGGNKEGPASD</sequence>
<dbReference type="OrthoDB" id="2567806at2759"/>
<dbReference type="PANTHER" id="PTHR10927:SF2">
    <property type="entry name" value="RESTRICTION OF TELOMERE CAPPING PROTEIN 3"/>
    <property type="match status" value="1"/>
</dbReference>
<evidence type="ECO:0000313" key="3">
    <source>
        <dbReference type="EMBL" id="CAG8624097.1"/>
    </source>
</evidence>
<dbReference type="AlphaFoldDB" id="A0A9N9D226"/>
<reference evidence="3" key="1">
    <citation type="submission" date="2021-06" db="EMBL/GenBank/DDBJ databases">
        <authorList>
            <person name="Kallberg Y."/>
            <person name="Tangrot J."/>
            <person name="Rosling A."/>
        </authorList>
    </citation>
    <scope>NUCLEOTIDE SEQUENCE</scope>
    <source>
        <strain evidence="3">CL551</strain>
    </source>
</reference>
<organism evidence="3 4">
    <name type="scientific">Acaulospora morrowiae</name>
    <dbReference type="NCBI Taxonomy" id="94023"/>
    <lineage>
        <taxon>Eukaryota</taxon>
        <taxon>Fungi</taxon>
        <taxon>Fungi incertae sedis</taxon>
        <taxon>Mucoromycota</taxon>
        <taxon>Glomeromycotina</taxon>
        <taxon>Glomeromycetes</taxon>
        <taxon>Diversisporales</taxon>
        <taxon>Acaulosporaceae</taxon>
        <taxon>Acaulospora</taxon>
    </lineage>
</organism>
<comment type="caution">
    <text evidence="3">The sequence shown here is derived from an EMBL/GenBank/DDBJ whole genome shotgun (WGS) entry which is preliminary data.</text>
</comment>
<dbReference type="EMBL" id="CAJVPV010007906">
    <property type="protein sequence ID" value="CAG8624097.1"/>
    <property type="molecule type" value="Genomic_DNA"/>
</dbReference>
<feature type="domain" description="Ribosome maturation protein SDO1/SBDS N-terminal" evidence="2">
    <location>
        <begin position="10"/>
        <end position="97"/>
    </location>
</feature>
<name>A0A9N9D226_9GLOM</name>
<dbReference type="Proteomes" id="UP000789342">
    <property type="component" value="Unassembled WGS sequence"/>
</dbReference>
<feature type="region of interest" description="Disordered" evidence="1">
    <location>
        <begin position="99"/>
        <end position="121"/>
    </location>
</feature>
<dbReference type="Gene3D" id="3.30.1250.10">
    <property type="entry name" value="Ribosome maturation protein SBDS, N-terminal domain"/>
    <property type="match status" value="1"/>
</dbReference>
<protein>
    <submittedName>
        <fullName evidence="3">2146_t:CDS:1</fullName>
    </submittedName>
</protein>
<dbReference type="InterPro" id="IPR019783">
    <property type="entry name" value="SDO1/SBDS_N"/>
</dbReference>
<dbReference type="SUPFAM" id="SSF89895">
    <property type="entry name" value="FYSH domain"/>
    <property type="match status" value="1"/>
</dbReference>
<proteinExistence type="predicted"/>
<dbReference type="InterPro" id="IPR039100">
    <property type="entry name" value="Sdo1/SBDS-like"/>
</dbReference>
<dbReference type="Pfam" id="PF01172">
    <property type="entry name" value="SBDS_N"/>
    <property type="match status" value="1"/>
</dbReference>
<accession>A0A9N9D226</accession>
<evidence type="ECO:0000259" key="2">
    <source>
        <dbReference type="Pfam" id="PF01172"/>
    </source>
</evidence>
<gene>
    <name evidence="3" type="ORF">AMORRO_LOCUS8790</name>
</gene>
<dbReference type="InterPro" id="IPR036786">
    <property type="entry name" value="Ribosome_mat_SBDS_N_sf"/>
</dbReference>
<keyword evidence="4" id="KW-1185">Reference proteome</keyword>
<dbReference type="PANTHER" id="PTHR10927">
    <property type="entry name" value="RIBOSOME MATURATION PROTEIN SBDS"/>
    <property type="match status" value="1"/>
</dbReference>
<evidence type="ECO:0000313" key="4">
    <source>
        <dbReference type="Proteomes" id="UP000789342"/>
    </source>
</evidence>
<evidence type="ECO:0000256" key="1">
    <source>
        <dbReference type="SAM" id="MobiDB-lite"/>
    </source>
</evidence>